<dbReference type="Pfam" id="PF00041">
    <property type="entry name" value="fn3"/>
    <property type="match status" value="1"/>
</dbReference>
<feature type="transmembrane region" description="Helical" evidence="1">
    <location>
        <begin position="120"/>
        <end position="142"/>
    </location>
</feature>
<organism evidence="3 4">
    <name type="scientific">Mytilus coruscus</name>
    <name type="common">Sea mussel</name>
    <dbReference type="NCBI Taxonomy" id="42192"/>
    <lineage>
        <taxon>Eukaryota</taxon>
        <taxon>Metazoa</taxon>
        <taxon>Spiralia</taxon>
        <taxon>Lophotrochozoa</taxon>
        <taxon>Mollusca</taxon>
        <taxon>Bivalvia</taxon>
        <taxon>Autobranchia</taxon>
        <taxon>Pteriomorphia</taxon>
        <taxon>Mytilida</taxon>
        <taxon>Mytiloidea</taxon>
        <taxon>Mytilidae</taxon>
        <taxon>Mytilinae</taxon>
        <taxon>Mytilus</taxon>
    </lineage>
</organism>
<accession>A0A6J8EMY3</accession>
<evidence type="ECO:0000256" key="1">
    <source>
        <dbReference type="SAM" id="Phobius"/>
    </source>
</evidence>
<dbReference type="OrthoDB" id="6429135at2759"/>
<dbReference type="AlphaFoldDB" id="A0A6J8EMY3"/>
<dbReference type="SUPFAM" id="SSF49265">
    <property type="entry name" value="Fibronectin type III"/>
    <property type="match status" value="1"/>
</dbReference>
<dbReference type="PROSITE" id="PS50853">
    <property type="entry name" value="FN3"/>
    <property type="match status" value="1"/>
</dbReference>
<evidence type="ECO:0000259" key="2">
    <source>
        <dbReference type="PROSITE" id="PS50853"/>
    </source>
</evidence>
<proteinExistence type="predicted"/>
<dbReference type="EMBL" id="CACVKT020009134">
    <property type="protein sequence ID" value="CAC5420421.1"/>
    <property type="molecule type" value="Genomic_DNA"/>
</dbReference>
<reference evidence="3 4" key="1">
    <citation type="submission" date="2020-06" db="EMBL/GenBank/DDBJ databases">
        <authorList>
            <person name="Li R."/>
            <person name="Bekaert M."/>
        </authorList>
    </citation>
    <scope>NUCLEOTIDE SEQUENCE [LARGE SCALE GENOMIC DNA]</scope>
    <source>
        <strain evidence="4">wild</strain>
    </source>
</reference>
<protein>
    <recommendedName>
        <fullName evidence="2">Fibronectin type-III domain-containing protein</fullName>
    </recommendedName>
</protein>
<dbReference type="SMART" id="SM00060">
    <property type="entry name" value="FN3"/>
    <property type="match status" value="1"/>
</dbReference>
<sequence length="361" mass="40938">MNVLVLDLPEKPKIIKVVADMESLTVYWNSTFNGGKQQQFILEYEPVETIEWNKSLPINDTSVDCCHHVLQHLEANTNYMIRVVANNEIGRSNFTNIHIVKTLAYYILFPVKPDHINMTAHLSGIIVGIVIVITAFAIAILLRLKKGFVCKTQFLRNSYVQDRELGGEMSVENFIYQSQERSLESRLQHTDPDNNRSVNQHQTTALLHGRNETPYQNHCTSHSSKNQACFAVENSIYQGQTSNALDGMQHCVGTCKHFSQETTLSNRHSNINGMNGQFSERTFNIGHEQDNEALHYVEVVFDPLNQTNKAHIHGINDRTIYADIDTGAVGMPLAESEEEGDNEDDDDFMYIDGIIDYTKKS</sequence>
<dbReference type="InterPro" id="IPR003961">
    <property type="entry name" value="FN3_dom"/>
</dbReference>
<dbReference type="InterPro" id="IPR013783">
    <property type="entry name" value="Ig-like_fold"/>
</dbReference>
<evidence type="ECO:0000313" key="4">
    <source>
        <dbReference type="Proteomes" id="UP000507470"/>
    </source>
</evidence>
<dbReference type="InterPro" id="IPR036116">
    <property type="entry name" value="FN3_sf"/>
</dbReference>
<keyword evidence="1" id="KW-0812">Transmembrane</keyword>
<dbReference type="Gene3D" id="2.60.40.10">
    <property type="entry name" value="Immunoglobulins"/>
    <property type="match status" value="1"/>
</dbReference>
<dbReference type="CDD" id="cd00063">
    <property type="entry name" value="FN3"/>
    <property type="match status" value="1"/>
</dbReference>
<feature type="domain" description="Fibronectin type-III" evidence="2">
    <location>
        <begin position="8"/>
        <end position="105"/>
    </location>
</feature>
<keyword evidence="4" id="KW-1185">Reference proteome</keyword>
<name>A0A6J8EMY3_MYTCO</name>
<dbReference type="Proteomes" id="UP000507470">
    <property type="component" value="Unassembled WGS sequence"/>
</dbReference>
<keyword evidence="1" id="KW-1133">Transmembrane helix</keyword>
<evidence type="ECO:0000313" key="3">
    <source>
        <dbReference type="EMBL" id="CAC5420421.1"/>
    </source>
</evidence>
<gene>
    <name evidence="3" type="ORF">MCOR_52642</name>
</gene>
<keyword evidence="1" id="KW-0472">Membrane</keyword>